<feature type="compositionally biased region" description="Polar residues" evidence="1">
    <location>
        <begin position="1"/>
        <end position="21"/>
    </location>
</feature>
<feature type="region of interest" description="Disordered" evidence="1">
    <location>
        <begin position="1"/>
        <end position="32"/>
    </location>
</feature>
<protein>
    <submittedName>
        <fullName evidence="2">Uncharacterized protein</fullName>
    </submittedName>
</protein>
<dbReference type="AlphaFoldDB" id="A0AAQ3PPV5"/>
<sequence>MIWEQPATNQEPGNRSPQSPRCSAEGQLASDSSAPASILPDYLPLASGISSVHFSVSVSVKKGSKFVPCDRPRNNVGCSSRSFF</sequence>
<dbReference type="EMBL" id="CP144745">
    <property type="protein sequence ID" value="WVZ50419.1"/>
    <property type="molecule type" value="Genomic_DNA"/>
</dbReference>
<proteinExistence type="predicted"/>
<name>A0AAQ3PPV5_PASNO</name>
<evidence type="ECO:0000256" key="1">
    <source>
        <dbReference type="SAM" id="MobiDB-lite"/>
    </source>
</evidence>
<reference evidence="2 3" key="1">
    <citation type="submission" date="2024-02" db="EMBL/GenBank/DDBJ databases">
        <title>High-quality chromosome-scale genome assembly of Pensacola bahiagrass (Paspalum notatum Flugge var. saurae).</title>
        <authorList>
            <person name="Vega J.M."/>
            <person name="Podio M."/>
            <person name="Orjuela J."/>
            <person name="Siena L.A."/>
            <person name="Pessino S.C."/>
            <person name="Combes M.C."/>
            <person name="Mariac C."/>
            <person name="Albertini E."/>
            <person name="Pupilli F."/>
            <person name="Ortiz J.P.A."/>
            <person name="Leblanc O."/>
        </authorList>
    </citation>
    <scope>NUCLEOTIDE SEQUENCE [LARGE SCALE GENOMIC DNA]</scope>
    <source>
        <strain evidence="2">R1</strain>
        <tissue evidence="2">Leaf</tissue>
    </source>
</reference>
<organism evidence="2 3">
    <name type="scientific">Paspalum notatum var. saurae</name>
    <dbReference type="NCBI Taxonomy" id="547442"/>
    <lineage>
        <taxon>Eukaryota</taxon>
        <taxon>Viridiplantae</taxon>
        <taxon>Streptophyta</taxon>
        <taxon>Embryophyta</taxon>
        <taxon>Tracheophyta</taxon>
        <taxon>Spermatophyta</taxon>
        <taxon>Magnoliopsida</taxon>
        <taxon>Liliopsida</taxon>
        <taxon>Poales</taxon>
        <taxon>Poaceae</taxon>
        <taxon>PACMAD clade</taxon>
        <taxon>Panicoideae</taxon>
        <taxon>Andropogonodae</taxon>
        <taxon>Paspaleae</taxon>
        <taxon>Paspalinae</taxon>
        <taxon>Paspalum</taxon>
    </lineage>
</organism>
<accession>A0AAQ3PPV5</accession>
<gene>
    <name evidence="2" type="ORF">U9M48_001672</name>
</gene>
<keyword evidence="3" id="KW-1185">Reference proteome</keyword>
<evidence type="ECO:0000313" key="3">
    <source>
        <dbReference type="Proteomes" id="UP001341281"/>
    </source>
</evidence>
<evidence type="ECO:0000313" key="2">
    <source>
        <dbReference type="EMBL" id="WVZ50419.1"/>
    </source>
</evidence>
<dbReference type="Proteomes" id="UP001341281">
    <property type="component" value="Chromosome 01"/>
</dbReference>